<evidence type="ECO:0000256" key="4">
    <source>
        <dbReference type="SAM" id="MobiDB-lite"/>
    </source>
</evidence>
<keyword evidence="3" id="KW-0106">Calcium</keyword>
<dbReference type="STRING" id="1337093.MBELCI_0271"/>
<accession>U3A968</accession>
<keyword evidence="2" id="KW-0464">Manganese</keyword>
<reference evidence="5" key="1">
    <citation type="journal article" date="2013" name="Genome Announc.">
        <title>Draft Genome Sequence of Loktanella cinnabarina LL-001T, Isolated from Deep-Sea Floor Sediment.</title>
        <authorList>
            <person name="Nishi S."/>
            <person name="Tsubouchi T."/>
            <person name="Takaki Y."/>
            <person name="Koyanagi R."/>
            <person name="Satoh N."/>
            <person name="Maruyama T."/>
            <person name="Hatada Y."/>
        </authorList>
    </citation>
    <scope>NUCLEOTIDE SEQUENCE [LARGE SCALE GENOMIC DNA]</scope>
    <source>
        <strain evidence="5">LL-001</strain>
    </source>
</reference>
<gene>
    <name evidence="5" type="ORF">MBELCI_0271</name>
</gene>
<protein>
    <submittedName>
        <fullName evidence="5">Catalase</fullName>
    </submittedName>
</protein>
<feature type="binding site" evidence="3">
    <location>
        <position position="242"/>
    </location>
    <ligand>
        <name>Ca(2+)</name>
        <dbReference type="ChEBI" id="CHEBI:29108"/>
    </ligand>
</feature>
<feature type="binding site" evidence="2">
    <location>
        <position position="88"/>
    </location>
    <ligand>
        <name>Mn(2+)</name>
        <dbReference type="ChEBI" id="CHEBI:29035"/>
        <label>1</label>
    </ligand>
</feature>
<feature type="binding site" evidence="2">
    <location>
        <position position="168"/>
    </location>
    <ligand>
        <name>Mn(2+)</name>
        <dbReference type="ChEBI" id="CHEBI:29035"/>
        <label>1</label>
    </ligand>
</feature>
<sequence>MHRLWGFFGRDFTEFGAFSMFHHSSKLQYQVRVDKPSPAFAKHLQQAIGGIEGEIRVAMQYFFQAMGARGDSKYRDMLMMTATEELSHIEFLGHAVALNLEGAPVEVQDEAAKDPVVHAILGGMNPRHILSSGLSAMPVNANGVPFDMSHVYATGNLAADMMANATAESGGRVLASRLYNMTDDAGMKDMLSFLIARDTMHQQQWLAVIEELGGWEAALPIPNSTPQEHEATEHSYYFLNTSLDEPTPQGRWTSGPSLDGRGTFSVMEKPEPLGQKPDLGKAKPKTGTQTEQQ</sequence>
<dbReference type="InterPro" id="IPR039377">
    <property type="entry name" value="Mn_catalase_dom"/>
</dbReference>
<organism evidence="5 6">
    <name type="scientific">Limimaricola cinnabarinus LL-001</name>
    <dbReference type="NCBI Taxonomy" id="1337093"/>
    <lineage>
        <taxon>Bacteria</taxon>
        <taxon>Pseudomonadati</taxon>
        <taxon>Pseudomonadota</taxon>
        <taxon>Alphaproteobacteria</taxon>
        <taxon>Rhodobacterales</taxon>
        <taxon>Paracoccaceae</taxon>
        <taxon>Limimaricola</taxon>
    </lineage>
</organism>
<comment type="cofactor">
    <cofactor evidence="3">
        <name>Ca(2+)</name>
        <dbReference type="ChEBI" id="CHEBI:29108"/>
    </cofactor>
    <text evidence="3">Binds 1 Ca(2+) ion per subunit.</text>
</comment>
<feature type="binding site" evidence="3">
    <location>
        <position position="76"/>
    </location>
    <ligand>
        <name>Ca(2+)</name>
        <dbReference type="ChEBI" id="CHEBI:29108"/>
    </ligand>
</feature>
<evidence type="ECO:0000313" key="5">
    <source>
        <dbReference type="EMBL" id="GAD54219.1"/>
    </source>
</evidence>
<dbReference type="Pfam" id="PF05067">
    <property type="entry name" value="Mn_catalase"/>
    <property type="match status" value="1"/>
</dbReference>
<feature type="compositionally biased region" description="Polar residues" evidence="4">
    <location>
        <begin position="245"/>
        <end position="256"/>
    </location>
</feature>
<evidence type="ECO:0000256" key="2">
    <source>
        <dbReference type="PIRSR" id="PIRSR607760-1"/>
    </source>
</evidence>
<dbReference type="AlphaFoldDB" id="U3A968"/>
<keyword evidence="2" id="KW-0479">Metal-binding</keyword>
<dbReference type="InterPro" id="IPR012347">
    <property type="entry name" value="Ferritin-like"/>
</dbReference>
<name>U3A968_9RHOB</name>
<dbReference type="GO" id="GO:0046872">
    <property type="term" value="F:metal ion binding"/>
    <property type="evidence" value="ECO:0007669"/>
    <property type="project" value="UniProtKB-KW"/>
</dbReference>
<evidence type="ECO:0000256" key="1">
    <source>
        <dbReference type="ARBA" id="ARBA00007644"/>
    </source>
</evidence>
<dbReference type="CDD" id="cd01051">
    <property type="entry name" value="Mn_catalase"/>
    <property type="match status" value="1"/>
</dbReference>
<dbReference type="InterPro" id="IPR007760">
    <property type="entry name" value="Mn_catalase"/>
</dbReference>
<feature type="binding site" evidence="2">
    <location>
        <position position="201"/>
    </location>
    <ligand>
        <name>Mn(2+)</name>
        <dbReference type="ChEBI" id="CHEBI:29035"/>
        <label>1</label>
    </ligand>
</feature>
<comment type="cofactor">
    <cofactor evidence="2">
        <name>Mn(2+)</name>
        <dbReference type="ChEBI" id="CHEBI:29035"/>
    </cofactor>
    <text evidence="2">Binds 2 manganese ions per subunit.</text>
</comment>
<feature type="region of interest" description="Disordered" evidence="4">
    <location>
        <begin position="245"/>
        <end position="293"/>
    </location>
</feature>
<comment type="similarity">
    <text evidence="1">Belongs to the manganese catalase family.</text>
</comment>
<evidence type="ECO:0000256" key="3">
    <source>
        <dbReference type="PIRSR" id="PIRSR607760-2"/>
    </source>
</evidence>
<dbReference type="InterPro" id="IPR009078">
    <property type="entry name" value="Ferritin-like_SF"/>
</dbReference>
<feature type="binding site" evidence="2">
    <location>
        <position position="85"/>
    </location>
    <ligand>
        <name>Mn(2+)</name>
        <dbReference type="ChEBI" id="CHEBI:29035"/>
        <label>1</label>
    </ligand>
</feature>
<keyword evidence="6" id="KW-1185">Reference proteome</keyword>
<dbReference type="Gene3D" id="1.20.1260.10">
    <property type="match status" value="1"/>
</dbReference>
<dbReference type="SUPFAM" id="SSF47240">
    <property type="entry name" value="Ferritin-like"/>
    <property type="match status" value="1"/>
</dbReference>
<dbReference type="eggNOG" id="COG3546">
    <property type="taxonomic scope" value="Bacteria"/>
</dbReference>
<dbReference type="Proteomes" id="UP000016566">
    <property type="component" value="Unassembled WGS sequence"/>
</dbReference>
<proteinExistence type="inferred from homology"/>
<comment type="caution">
    <text evidence="5">The sequence shown here is derived from an EMBL/GenBank/DDBJ whole genome shotgun (WGS) entry which is preliminary data.</text>
</comment>
<feature type="binding site" evidence="2">
    <location>
        <position position="54"/>
    </location>
    <ligand>
        <name>Mn(2+)</name>
        <dbReference type="ChEBI" id="CHEBI:29035"/>
        <label>1</label>
    </ligand>
</feature>
<evidence type="ECO:0000313" key="6">
    <source>
        <dbReference type="Proteomes" id="UP000016566"/>
    </source>
</evidence>
<feature type="binding site" evidence="3">
    <location>
        <position position="240"/>
    </location>
    <ligand>
        <name>Ca(2+)</name>
        <dbReference type="ChEBI" id="CHEBI:29108"/>
    </ligand>
</feature>
<dbReference type="EMBL" id="BATB01000002">
    <property type="protein sequence ID" value="GAD54219.1"/>
    <property type="molecule type" value="Genomic_DNA"/>
</dbReference>